<dbReference type="PANTHER" id="PTHR12295:SF30">
    <property type="entry name" value="PROTEIN FURRY"/>
    <property type="match status" value="1"/>
</dbReference>
<feature type="domain" description="Cell morphogenesis protein C-terminal" evidence="3">
    <location>
        <begin position="1953"/>
        <end position="2199"/>
    </location>
</feature>
<feature type="domain" description="Cell morphogenesis protein N-terminal" evidence="2">
    <location>
        <begin position="372"/>
        <end position="920"/>
    </location>
</feature>
<dbReference type="Pfam" id="PF14222">
    <property type="entry name" value="MOR2-PAG1_N"/>
    <property type="match status" value="1"/>
</dbReference>
<feature type="domain" description="Cell morphogenesis central region" evidence="4">
    <location>
        <begin position="1160"/>
        <end position="1340"/>
    </location>
</feature>
<feature type="compositionally biased region" description="Acidic residues" evidence="1">
    <location>
        <begin position="2362"/>
        <end position="2376"/>
    </location>
</feature>
<dbReference type="InParanoid" id="A0A409YGW6"/>
<protein>
    <recommendedName>
        <fullName evidence="7">Cell morphogenesis protein N-terminal domain-containing protein</fullName>
    </recommendedName>
</protein>
<evidence type="ECO:0000259" key="2">
    <source>
        <dbReference type="Pfam" id="PF14222"/>
    </source>
</evidence>
<feature type="compositionally biased region" description="Polar residues" evidence="1">
    <location>
        <begin position="73"/>
        <end position="82"/>
    </location>
</feature>
<feature type="domain" description="Cell morphogenesis central region" evidence="4">
    <location>
        <begin position="1746"/>
        <end position="1922"/>
    </location>
</feature>
<feature type="compositionally biased region" description="Polar residues" evidence="1">
    <location>
        <begin position="147"/>
        <end position="176"/>
    </location>
</feature>
<gene>
    <name evidence="5" type="ORF">CVT24_011605</name>
</gene>
<dbReference type="InterPro" id="IPR025481">
    <property type="entry name" value="Cell_Morphogen_C"/>
</dbReference>
<dbReference type="GO" id="GO:0000902">
    <property type="term" value="P:cell morphogenesis"/>
    <property type="evidence" value="ECO:0007669"/>
    <property type="project" value="InterPro"/>
</dbReference>
<proteinExistence type="predicted"/>
<dbReference type="EMBL" id="NHTK01001178">
    <property type="protein sequence ID" value="PPR02256.1"/>
    <property type="molecule type" value="Genomic_DNA"/>
</dbReference>
<evidence type="ECO:0000313" key="5">
    <source>
        <dbReference type="EMBL" id="PPR02256.1"/>
    </source>
</evidence>
<feature type="region of interest" description="Disordered" evidence="1">
    <location>
        <begin position="120"/>
        <end position="224"/>
    </location>
</feature>
<evidence type="ECO:0000259" key="4">
    <source>
        <dbReference type="Pfam" id="PF14228"/>
    </source>
</evidence>
<keyword evidence="6" id="KW-1185">Reference proteome</keyword>
<feature type="domain" description="Cell morphogenesis central region" evidence="4">
    <location>
        <begin position="1504"/>
        <end position="1657"/>
    </location>
</feature>
<evidence type="ECO:0000313" key="6">
    <source>
        <dbReference type="Proteomes" id="UP000284842"/>
    </source>
</evidence>
<dbReference type="PANTHER" id="PTHR12295">
    <property type="entry name" value="FURRY-RELATED"/>
    <property type="match status" value="1"/>
</dbReference>
<dbReference type="OrthoDB" id="6287725at2759"/>
<comment type="caution">
    <text evidence="5">The sequence shown here is derived from an EMBL/GenBank/DDBJ whole genome shotgun (WGS) entry which is preliminary data.</text>
</comment>
<name>A0A409YGW6_9AGAR</name>
<dbReference type="GO" id="GO:0030427">
    <property type="term" value="C:site of polarized growth"/>
    <property type="evidence" value="ECO:0007669"/>
    <property type="project" value="TreeGrafter"/>
</dbReference>
<dbReference type="SUPFAM" id="SSF48371">
    <property type="entry name" value="ARM repeat"/>
    <property type="match status" value="1"/>
</dbReference>
<dbReference type="Pfam" id="PF14228">
    <property type="entry name" value="MOR2-PAG1_mid"/>
    <property type="match status" value="3"/>
</dbReference>
<evidence type="ECO:0000259" key="3">
    <source>
        <dbReference type="Pfam" id="PF14225"/>
    </source>
</evidence>
<feature type="compositionally biased region" description="Polar residues" evidence="1">
    <location>
        <begin position="205"/>
        <end position="214"/>
    </location>
</feature>
<feature type="compositionally biased region" description="Polar residues" evidence="1">
    <location>
        <begin position="2383"/>
        <end position="2393"/>
    </location>
</feature>
<dbReference type="InterPro" id="IPR025614">
    <property type="entry name" value="Cell_morpho_N"/>
</dbReference>
<sequence>MSEGIQITIPDFDDDDVRSAPNPFGRSGFGFGGGGGFGSGFGSSGLDSPGGTTTPITAFHPPEKSYFSHSRGDSSASIDSTGSATTRYAKTPFSHSAQPSIATTSTAFTKKPSFASIRNAFKSGKSNDPPPVPTLEHTPYPVLKNPFNRSTSSLTYVGGTSSRGVTPTPSSTTGNSFPRPPTPGSTETRFGRTLQTLKGKGHGYSKSQHSQSGSIHHVSDGGSDYGFPYMPSPPPVPRVPSAYGNVYQDEPAQMDFEDDKVVIDPKTPADFALHAVFIRFAAIAEEKIDIFLRQPLGSDSLLTTFMGPDKDPKFDETLNSLGIIGQKHTKKVIGSIMRWGNSQQSETVSSDMIRGHASQSSVQDISDRLRGRKSLASIYIMWRALISVLKLMAKDVLGDALGLTLEQIVFEQFRRPDRKLPMSPNHKINLDLSAALLGHLANIRFTSVTYRFVSELQPIMNSGTTKDLGPKYENLVKGISHIKIKVWPPEAFEEGAEFMESLAKYYKNAHGPTLKIAFAENLTILLHSIGKTAQAETNNPEWARAIEDICPKAREAAQKPRYWNAAFPLAITSLCVAPQTYFLEHWHTIFLAVLKNKDKPRIAIMNALMRLVWTYLYRCQESASTTVTKLEGLMKHIFPPNRTSVYPTDDNLDTLVYITHFILSRHPEYGRELCLELIQESILNKPGTNVATIAPERTAIAVNAVLLSVHNMERECPTPTWPSNHDFFAPPAKEDYPSSSAYLPPTLLKPGMQDFFNRIASSLVSIANSCHKAVGLMTIFEESLSYARVNPAYEETNNFVVRRHADNIVTAYSMQYIPQITLLQTCFQSWPRMLHSSLPIADAIDMLLLGVIHVESAIGETAKASLKRFMDDETNAIHVLTQFNKFLFSPKRICQSSGPKLHIDYSPLLQLWLDIVEQWIQSILRRDVESLSQVDQVLRKYTEIEAASLFLLAHVNSAVYTSAVKIVRSLGRLAAHFTESPSGVVHSDTFHIVEVLQAKRVDDPYLKGFEDLLDKSEQSRLDQWKKFNGEEVALRIADSSSDKDRKIWRYVLPAILGDAAKHSVSASLGLLREGIIVAVARFHPSISYLAGLRKNELPTGLAARNPADRDGQRLVQENKTIIDQWHIWVRILCSTAVLPDSRPALTQIGKDHTRAPSDASFERERYTTTRGLFRYLTPFLDSEYTLFRDAAVLCISSFPTNAYPHLLEDLSLLAGRSIYDDSRPRAGNSAILSERNRRQERLHSAVARIYCITAHLLEQQRASAHQVTLANILKFVRNTQSFLSTGDVRDNHSFHRLRRYFCGIVERLAEGLAVLKNSDRFIPAHMHLTLYRLCEEWCQVGPQSEAVKKRLAAMQRSLEVSSGDSQDALQRFRHETAALSQAAVGALAALCSQAYFSPAPATHSPTERSGPEFTRPLSASALLDRLAAILAASQGPNCGKVKNALQSLLTHPSREASLDLMQEALPRAIVMTERLESSSHRFFEAVAHVICSGTHHFTFAQVACLGLTNLRHPSLEIRHLAFNILEAIHHKHSGLMSMTIFEATVSSQASATYVHAHRLISESLAGEHPQQAISILAQLGNWLPQLPAEAYDTNVILLLLQSLEFWIPNINLMTEDKSAVSREGISCLYHLMYITLRCGRSHAEQILVLWTKLVDAPYQANGHATVRFLLEQAHKVGNNLFVVCASNIVSSLCQTQIGRTVFEELCTIIEPLHMLPSMENRSALPDPQDLKLRNDLSALFPDSPRLSLGSAQFAWLFLSDVAIQRPWEMRDQLPILLHAIFTHLDHRTPFVRERACIMLFQLLRSWIPGYDELPDRRAHTSMKESLASFEKDVQSMYWSEDDDSSVAVPKMKALCAKVVSYLEPLAPNLVGQWGSLALTWGTACSIRATAFRSLQIFRALMPRVKTADLALLLGRLSNTIAAPEENLQSFTSEIFLTLKAVSMAPDLDLSLVPQIFWCVCASLSTTVEEEFLQTVMLLDALLTRLNLDDEATVETLLFHKPKDWEECSYLQPALLNGLRSSITSTATVKVLQTLAQIQDNRLIDETDGRLRDLYTISLPWCLHAMDKPDANVKAFAEDIAHLATLEKRNSIQRIMNSFAKGHFRTRDDFLRQSVSSLREHYGARYWTEVVTLLLGLVLNQERWLRIHAMQVLKVLFMHRETRNPVELLGSELLMPLLRLLETDLAPQALDVLEEPMVMSAGGPAAKHVLRMSMHFGPTPKLSDPDSMPKVFGVPSETGWCIAQADTLRDICRANVMAVFDTCSVPTRPSRIDFEPEVEALASLASVKTPLADDLGGLVKNLHELTNYFNDTPKHSNGIPTRRLEARVAAILAKSSAVESAVDTPQTPFLDVFKVNGIDDAENSDDYSDSDSDDDAFVFDSRTPLRSSPNGMHY</sequence>
<evidence type="ECO:0008006" key="7">
    <source>
        <dbReference type="Google" id="ProtNLM"/>
    </source>
</evidence>
<feature type="region of interest" description="Disordered" evidence="1">
    <location>
        <begin position="1"/>
        <end position="82"/>
    </location>
</feature>
<feature type="region of interest" description="Disordered" evidence="1">
    <location>
        <begin position="2362"/>
        <end position="2393"/>
    </location>
</feature>
<dbReference type="FunCoup" id="A0A409YGW6">
    <property type="interactions" value="216"/>
</dbReference>
<dbReference type="Pfam" id="PF14225">
    <property type="entry name" value="MOR2-PAG1_C"/>
    <property type="match status" value="1"/>
</dbReference>
<feature type="compositionally biased region" description="Gly residues" evidence="1">
    <location>
        <begin position="27"/>
        <end position="43"/>
    </location>
</feature>
<dbReference type="InterPro" id="IPR039867">
    <property type="entry name" value="Furry/Tao3/Mor2"/>
</dbReference>
<dbReference type="Proteomes" id="UP000284842">
    <property type="component" value="Unassembled WGS sequence"/>
</dbReference>
<dbReference type="GO" id="GO:0005938">
    <property type="term" value="C:cell cortex"/>
    <property type="evidence" value="ECO:0007669"/>
    <property type="project" value="TreeGrafter"/>
</dbReference>
<dbReference type="InterPro" id="IPR016024">
    <property type="entry name" value="ARM-type_fold"/>
</dbReference>
<accession>A0A409YGW6</accession>
<organism evidence="5 6">
    <name type="scientific">Panaeolus cyanescens</name>
    <dbReference type="NCBI Taxonomy" id="181874"/>
    <lineage>
        <taxon>Eukaryota</taxon>
        <taxon>Fungi</taxon>
        <taxon>Dikarya</taxon>
        <taxon>Basidiomycota</taxon>
        <taxon>Agaricomycotina</taxon>
        <taxon>Agaricomycetes</taxon>
        <taxon>Agaricomycetidae</taxon>
        <taxon>Agaricales</taxon>
        <taxon>Agaricineae</taxon>
        <taxon>Galeropsidaceae</taxon>
        <taxon>Panaeolus</taxon>
    </lineage>
</organism>
<dbReference type="STRING" id="181874.A0A409YGW6"/>
<reference evidence="5 6" key="1">
    <citation type="journal article" date="2018" name="Evol. Lett.">
        <title>Horizontal gene cluster transfer increased hallucinogenic mushroom diversity.</title>
        <authorList>
            <person name="Reynolds H.T."/>
            <person name="Vijayakumar V."/>
            <person name="Gluck-Thaler E."/>
            <person name="Korotkin H.B."/>
            <person name="Matheny P.B."/>
            <person name="Slot J.C."/>
        </authorList>
    </citation>
    <scope>NUCLEOTIDE SEQUENCE [LARGE SCALE GENOMIC DNA]</scope>
    <source>
        <strain evidence="5 6">2629</strain>
    </source>
</reference>
<feature type="compositionally biased region" description="Polar residues" evidence="1">
    <location>
        <begin position="184"/>
        <end position="196"/>
    </location>
</feature>
<dbReference type="InterPro" id="IPR029473">
    <property type="entry name" value="MOR2-PAG1_mid"/>
</dbReference>
<evidence type="ECO:0000256" key="1">
    <source>
        <dbReference type="SAM" id="MobiDB-lite"/>
    </source>
</evidence>